<evidence type="ECO:0000313" key="2">
    <source>
        <dbReference type="Proteomes" id="UP001595748"/>
    </source>
</evidence>
<dbReference type="Proteomes" id="UP001595748">
    <property type="component" value="Unassembled WGS sequence"/>
</dbReference>
<gene>
    <name evidence="1" type="ORF">ACFOPQ_14080</name>
</gene>
<accession>A0ABV8A836</accession>
<dbReference type="EMBL" id="JBHRZF010000165">
    <property type="protein sequence ID" value="MFC3861892.1"/>
    <property type="molecule type" value="Genomic_DNA"/>
</dbReference>
<name>A0ABV8A836_9DEIO</name>
<keyword evidence="2" id="KW-1185">Reference proteome</keyword>
<evidence type="ECO:0000313" key="1">
    <source>
        <dbReference type="EMBL" id="MFC3861892.1"/>
    </source>
</evidence>
<sequence>MTVQHRQETWEQARERIGQLMEPERSQQLKLLARLQKHVEQYRENPMAAPVQNPHIISRSTPLIESMRARLQSLNYAPHAIELLMKGLPITYDQGGQQIVEYPDGHRIQVEYSKIYDAKGEFQCYFYTVAGELEPAGR</sequence>
<comment type="caution">
    <text evidence="1">The sequence shown here is derived from an EMBL/GenBank/DDBJ whole genome shotgun (WGS) entry which is preliminary data.</text>
</comment>
<protein>
    <submittedName>
        <fullName evidence="1">Uncharacterized protein</fullName>
    </submittedName>
</protein>
<dbReference type="RefSeq" id="WP_380079236.1">
    <property type="nucleotide sequence ID" value="NZ_JBHRZF010000165.1"/>
</dbReference>
<organism evidence="1 2">
    <name type="scientific">Deinococcus antarcticus</name>
    <dbReference type="NCBI Taxonomy" id="1298767"/>
    <lineage>
        <taxon>Bacteria</taxon>
        <taxon>Thermotogati</taxon>
        <taxon>Deinococcota</taxon>
        <taxon>Deinococci</taxon>
        <taxon>Deinococcales</taxon>
        <taxon>Deinococcaceae</taxon>
        <taxon>Deinococcus</taxon>
    </lineage>
</organism>
<proteinExistence type="predicted"/>
<reference evidence="2" key="1">
    <citation type="journal article" date="2019" name="Int. J. Syst. Evol. Microbiol.">
        <title>The Global Catalogue of Microorganisms (GCM) 10K type strain sequencing project: providing services to taxonomists for standard genome sequencing and annotation.</title>
        <authorList>
            <consortium name="The Broad Institute Genomics Platform"/>
            <consortium name="The Broad Institute Genome Sequencing Center for Infectious Disease"/>
            <person name="Wu L."/>
            <person name="Ma J."/>
        </authorList>
    </citation>
    <scope>NUCLEOTIDE SEQUENCE [LARGE SCALE GENOMIC DNA]</scope>
    <source>
        <strain evidence="2">CCTCC AB 2013263</strain>
    </source>
</reference>